<proteinExistence type="inferred from homology"/>
<dbReference type="SUPFAM" id="SSF55136">
    <property type="entry name" value="Probable bacterial effector-binding domain"/>
    <property type="match status" value="1"/>
</dbReference>
<comment type="caution">
    <text evidence="2">The sequence shown here is derived from an EMBL/GenBank/DDBJ whole genome shotgun (WGS) entry which is preliminary data.</text>
</comment>
<dbReference type="FunFam" id="3.20.80.10:FF:000002">
    <property type="entry name" value="Heme-binding protein 2"/>
    <property type="match status" value="1"/>
</dbReference>
<evidence type="ECO:0000313" key="3">
    <source>
        <dbReference type="Proteomes" id="UP001347796"/>
    </source>
</evidence>
<dbReference type="AlphaFoldDB" id="A0AAN8JZP0"/>
<dbReference type="PANTHER" id="PTHR11220:SF1">
    <property type="entry name" value="HEME-BINDING PROTEIN 2"/>
    <property type="match status" value="1"/>
</dbReference>
<dbReference type="EMBL" id="JAZGQO010000005">
    <property type="protein sequence ID" value="KAK6186826.1"/>
    <property type="molecule type" value="Genomic_DNA"/>
</dbReference>
<dbReference type="Pfam" id="PF04832">
    <property type="entry name" value="SOUL"/>
    <property type="match status" value="1"/>
</dbReference>
<dbReference type="Gene3D" id="3.20.80.10">
    <property type="entry name" value="Regulatory factor, effector binding domain"/>
    <property type="match status" value="1"/>
</dbReference>
<evidence type="ECO:0000313" key="2">
    <source>
        <dbReference type="EMBL" id="KAK6186826.1"/>
    </source>
</evidence>
<accession>A0AAN8JZP0</accession>
<sequence length="198" mass="22591">MSALLNTIKTAITGTRFGMPIYTVVVKTEIYEERRYPETKWVSTKVEGMFHKESRSTGFRRLFNYLQGDNKPSRKVDMTAPVATKIFPGPGPNCESMFTVSFFILPENADNSPVPTNPDVYLETWPPLTIYAKQFDGSPSDDNFVSNAQELGQALSGKNINPNVWFTASYDSPFKMFNKRNEVWYLKLDEENKTKSEN</sequence>
<name>A0AAN8JZP0_PATCE</name>
<organism evidence="2 3">
    <name type="scientific">Patella caerulea</name>
    <name type="common">Rayed Mediterranean limpet</name>
    <dbReference type="NCBI Taxonomy" id="87958"/>
    <lineage>
        <taxon>Eukaryota</taxon>
        <taxon>Metazoa</taxon>
        <taxon>Spiralia</taxon>
        <taxon>Lophotrochozoa</taxon>
        <taxon>Mollusca</taxon>
        <taxon>Gastropoda</taxon>
        <taxon>Patellogastropoda</taxon>
        <taxon>Patelloidea</taxon>
        <taxon>Patellidae</taxon>
        <taxon>Patella</taxon>
    </lineage>
</organism>
<dbReference type="PANTHER" id="PTHR11220">
    <property type="entry name" value="HEME-BINDING PROTEIN-RELATED"/>
    <property type="match status" value="1"/>
</dbReference>
<comment type="similarity">
    <text evidence="1">Belongs to the HEBP family.</text>
</comment>
<evidence type="ECO:0008006" key="4">
    <source>
        <dbReference type="Google" id="ProtNLM"/>
    </source>
</evidence>
<keyword evidence="3" id="KW-1185">Reference proteome</keyword>
<evidence type="ECO:0000256" key="1">
    <source>
        <dbReference type="ARBA" id="ARBA00009817"/>
    </source>
</evidence>
<dbReference type="GO" id="GO:0020037">
    <property type="term" value="F:heme binding"/>
    <property type="evidence" value="ECO:0007669"/>
    <property type="project" value="TreeGrafter"/>
</dbReference>
<dbReference type="InterPro" id="IPR006917">
    <property type="entry name" value="SOUL_heme-bd"/>
</dbReference>
<reference evidence="2 3" key="1">
    <citation type="submission" date="2024-01" db="EMBL/GenBank/DDBJ databases">
        <title>The genome of the rayed Mediterranean limpet Patella caerulea (Linnaeus, 1758).</title>
        <authorList>
            <person name="Anh-Thu Weber A."/>
            <person name="Halstead-Nussloch G."/>
        </authorList>
    </citation>
    <scope>NUCLEOTIDE SEQUENCE [LARGE SCALE GENOMIC DNA]</scope>
    <source>
        <strain evidence="2">AATW-2023a</strain>
        <tissue evidence="2">Whole specimen</tissue>
    </source>
</reference>
<gene>
    <name evidence="2" type="ORF">SNE40_006096</name>
</gene>
<dbReference type="InterPro" id="IPR011256">
    <property type="entry name" value="Reg_factor_effector_dom_sf"/>
</dbReference>
<protein>
    <recommendedName>
        <fullName evidence="4">SOUL heme-binding protein</fullName>
    </recommendedName>
</protein>
<dbReference type="Proteomes" id="UP001347796">
    <property type="component" value="Unassembled WGS sequence"/>
</dbReference>